<protein>
    <recommendedName>
        <fullName evidence="4">S-layer domain-containing protein</fullName>
    </recommendedName>
</protein>
<feature type="signal peptide" evidence="1">
    <location>
        <begin position="1"/>
        <end position="23"/>
    </location>
</feature>
<dbReference type="KEGG" id="mic:Mic7113_2772"/>
<evidence type="ECO:0000256" key="1">
    <source>
        <dbReference type="SAM" id="SignalP"/>
    </source>
</evidence>
<organism evidence="2 3">
    <name type="scientific">Allocoleopsis franciscana PCC 7113</name>
    <dbReference type="NCBI Taxonomy" id="1173027"/>
    <lineage>
        <taxon>Bacteria</taxon>
        <taxon>Bacillati</taxon>
        <taxon>Cyanobacteriota</taxon>
        <taxon>Cyanophyceae</taxon>
        <taxon>Coleofasciculales</taxon>
        <taxon>Coleofasciculaceae</taxon>
        <taxon>Allocoleopsis</taxon>
        <taxon>Allocoleopsis franciscana</taxon>
    </lineage>
</organism>
<dbReference type="RefSeq" id="WP_015182705.1">
    <property type="nucleotide sequence ID" value="NC_019738.1"/>
</dbReference>
<dbReference type="eggNOG" id="COG2948">
    <property type="taxonomic scope" value="Bacteria"/>
</dbReference>
<gene>
    <name evidence="2" type="ORF">Mic7113_2772</name>
</gene>
<dbReference type="AlphaFoldDB" id="K9WFK0"/>
<dbReference type="EMBL" id="CP003630">
    <property type="protein sequence ID" value="AFZ18556.1"/>
    <property type="molecule type" value="Genomic_DNA"/>
</dbReference>
<name>K9WFK0_9CYAN</name>
<evidence type="ECO:0000313" key="2">
    <source>
        <dbReference type="EMBL" id="AFZ18556.1"/>
    </source>
</evidence>
<accession>K9WFK0</accession>
<proteinExistence type="predicted"/>
<keyword evidence="1" id="KW-0732">Signal</keyword>
<dbReference type="Proteomes" id="UP000010471">
    <property type="component" value="Chromosome"/>
</dbReference>
<sequence>MLNLKSWKTGTAAFLALTITSSAVTPLITTAPALAQTRYPDSESYNRFVPSGTAIKVRYEKDKVLLMPDEKVPLTLTVAEDVVGNDRRVLIPRGSEIKGELRPAYRGTQFVGKELTLYRDLGNTQVRPYYINVTSNVVTRTEEVKKGANTTSILTGTAIGAGAAAALAALTGNRSISALEVIGGAGLGTIGGWLLNRKTVKMVAVYPEQDLAVKLRSDLALR</sequence>
<reference evidence="2 3" key="1">
    <citation type="submission" date="2012-06" db="EMBL/GenBank/DDBJ databases">
        <title>Finished chromosome of genome of Microcoleus sp. PCC 7113.</title>
        <authorList>
            <consortium name="US DOE Joint Genome Institute"/>
            <person name="Gugger M."/>
            <person name="Coursin T."/>
            <person name="Rippka R."/>
            <person name="Tandeau De Marsac N."/>
            <person name="Huntemann M."/>
            <person name="Wei C.-L."/>
            <person name="Han J."/>
            <person name="Detter J.C."/>
            <person name="Han C."/>
            <person name="Tapia R."/>
            <person name="Chen A."/>
            <person name="Kyrpides N."/>
            <person name="Mavromatis K."/>
            <person name="Markowitz V."/>
            <person name="Szeto E."/>
            <person name="Ivanova N."/>
            <person name="Pagani I."/>
            <person name="Pati A."/>
            <person name="Goodwin L."/>
            <person name="Nordberg H.P."/>
            <person name="Cantor M.N."/>
            <person name="Hua S.X."/>
            <person name="Woyke T."/>
            <person name="Kerfeld C.A."/>
        </authorList>
    </citation>
    <scope>NUCLEOTIDE SEQUENCE [LARGE SCALE GENOMIC DNA]</scope>
    <source>
        <strain evidence="2 3">PCC 7113</strain>
    </source>
</reference>
<evidence type="ECO:0000313" key="3">
    <source>
        <dbReference type="Proteomes" id="UP000010471"/>
    </source>
</evidence>
<keyword evidence="3" id="KW-1185">Reference proteome</keyword>
<feature type="chain" id="PRO_5003938074" description="S-layer domain-containing protein" evidence="1">
    <location>
        <begin position="24"/>
        <end position="222"/>
    </location>
</feature>
<evidence type="ECO:0008006" key="4">
    <source>
        <dbReference type="Google" id="ProtNLM"/>
    </source>
</evidence>
<dbReference type="STRING" id="1173027.Mic7113_2772"/>
<dbReference type="HOGENOM" id="CLU_069770_0_0_3"/>
<dbReference type="OrthoDB" id="9767597at2"/>